<keyword evidence="5" id="KW-0175">Coiled coil</keyword>
<dbReference type="PROSITE" id="PS50096">
    <property type="entry name" value="IQ"/>
    <property type="match status" value="2"/>
</dbReference>
<dbReference type="GO" id="GO:0005524">
    <property type="term" value="F:ATP binding"/>
    <property type="evidence" value="ECO:0007669"/>
    <property type="project" value="UniProtKB-KW"/>
</dbReference>
<feature type="region of interest" description="Disordered" evidence="6">
    <location>
        <begin position="528"/>
        <end position="609"/>
    </location>
</feature>
<comment type="caution">
    <text evidence="8">The sequence shown here is derived from an EMBL/GenBank/DDBJ whole genome shotgun (WGS) entry which is preliminary data.</text>
</comment>
<keyword evidence="1" id="KW-0547">Nucleotide-binding</keyword>
<feature type="region of interest" description="Disordered" evidence="6">
    <location>
        <begin position="387"/>
        <end position="418"/>
    </location>
</feature>
<dbReference type="PROSITE" id="PS51456">
    <property type="entry name" value="MYOSIN_MOTOR"/>
    <property type="match status" value="2"/>
</dbReference>
<reference evidence="8 9" key="1">
    <citation type="submission" date="2018-08" db="EMBL/GenBank/DDBJ databases">
        <title>Aphanomyces genome sequencing and annotation.</title>
        <authorList>
            <person name="Minardi D."/>
            <person name="Oidtmann B."/>
            <person name="Van Der Giezen M."/>
            <person name="Studholme D.J."/>
        </authorList>
    </citation>
    <scope>NUCLEOTIDE SEQUENCE [LARGE SCALE GENOMIC DNA]</scope>
    <source>
        <strain evidence="8 9">Kv</strain>
    </source>
</reference>
<keyword evidence="4" id="KW-0518">Myosin</keyword>
<dbReference type="PANTHER" id="PTHR13140:SF706">
    <property type="entry name" value="DILUTE CLASS UNCONVENTIONAL MYOSIN, ISOFORM C"/>
    <property type="match status" value="1"/>
</dbReference>
<proteinExistence type="inferred from homology"/>
<dbReference type="GO" id="GO:0007015">
    <property type="term" value="P:actin filament organization"/>
    <property type="evidence" value="ECO:0007669"/>
    <property type="project" value="TreeGrafter"/>
</dbReference>
<dbReference type="Gene3D" id="1.20.58.530">
    <property type="match status" value="1"/>
</dbReference>
<evidence type="ECO:0000313" key="9">
    <source>
        <dbReference type="Proteomes" id="UP000265427"/>
    </source>
</evidence>
<sequence length="609" mass="69118">MVTHIDLLDIFGFEAFATNRFEQFCINFANEKLQQKFTHDVFKTVQEEYEQEGLGWTYVQFKDNQDLLDLLEAPLGVISLLNEECIRPMGNDLTFCSKLTSTHDVHPRLDKQKARVQITTILYCETVVSKFKTQLAGLMADIAATQVHYVRCIKPNAVKSSSAFDFRDVADQLRCAGVVEAIRISRAAFPNKLSHERFLHRFELLQNAKIKAANVVTVGAACAQLATALIGQPESPTSFVLGSLHIFFAAGVLLCRLWFLRQRTAAVLIQARFRQYTTTTKFQQTRRRVTRLQALWRGRASRRSLATRQFTLSVVLVQRNYRKYIAKKEYIKFRQAVILLQAQAKQRTQQAKFHAHKRELRAQQTMEMDIVALKTRLDEEKRRALDEHKQQQQGAMGISPLPTTKQILPPPPPPPSAGMFAAGLSVDDVSLLDESGRMLETLQREVQKWRDVHDRDISEMDQLKNENKRIKDAYTAAGASFAALNQHNKQQSKANLRLMSTHAALIKSQEEKMKKYQRQVADLKDELKLVKGSNGRGPMPGTSIDQQKRPSSNLHSNGSTAENHRGSGVLLKEDSGQLLSNNSIYYEEDANRKSGLGGMLKKMFKKNDN</sequence>
<protein>
    <recommendedName>
        <fullName evidence="7">Myosin motor domain-containing protein</fullName>
    </recommendedName>
</protein>
<comment type="caution">
    <text evidence="4">Lacks conserved residue(s) required for the propagation of feature annotation.</text>
</comment>
<dbReference type="SMART" id="SM00242">
    <property type="entry name" value="MYSc"/>
    <property type="match status" value="1"/>
</dbReference>
<feature type="region of interest" description="Actin-binding" evidence="4">
    <location>
        <begin position="135"/>
        <end position="157"/>
    </location>
</feature>
<dbReference type="GO" id="GO:0000146">
    <property type="term" value="F:microfilament motor activity"/>
    <property type="evidence" value="ECO:0007669"/>
    <property type="project" value="TreeGrafter"/>
</dbReference>
<dbReference type="CDD" id="cd00124">
    <property type="entry name" value="MYSc"/>
    <property type="match status" value="1"/>
</dbReference>
<evidence type="ECO:0000259" key="7">
    <source>
        <dbReference type="PROSITE" id="PS51456"/>
    </source>
</evidence>
<dbReference type="Gene3D" id="1.20.5.4820">
    <property type="match status" value="1"/>
</dbReference>
<dbReference type="AlphaFoldDB" id="A0A397AA68"/>
<gene>
    <name evidence="8" type="ORF">DYB36_004809</name>
</gene>
<accession>A0A397AA68</accession>
<dbReference type="Proteomes" id="UP000265427">
    <property type="component" value="Unassembled WGS sequence"/>
</dbReference>
<dbReference type="EMBL" id="QUSZ01006820">
    <property type="protein sequence ID" value="RHY04462.1"/>
    <property type="molecule type" value="Genomic_DNA"/>
</dbReference>
<feature type="coiled-coil region" evidence="5">
    <location>
        <begin position="432"/>
        <end position="473"/>
    </location>
</feature>
<organism evidence="8 9">
    <name type="scientific">Aphanomyces astaci</name>
    <name type="common">Crayfish plague agent</name>
    <dbReference type="NCBI Taxonomy" id="112090"/>
    <lineage>
        <taxon>Eukaryota</taxon>
        <taxon>Sar</taxon>
        <taxon>Stramenopiles</taxon>
        <taxon>Oomycota</taxon>
        <taxon>Saprolegniomycetes</taxon>
        <taxon>Saprolegniales</taxon>
        <taxon>Verrucalvaceae</taxon>
        <taxon>Aphanomyces</taxon>
    </lineage>
</organism>
<name>A0A397AA68_APHAT</name>
<feature type="domain" description="Myosin motor" evidence="7">
    <location>
        <begin position="126"/>
        <end position="262"/>
    </location>
</feature>
<keyword evidence="2" id="KW-0067">ATP-binding</keyword>
<dbReference type="GO" id="GO:0051015">
    <property type="term" value="F:actin filament binding"/>
    <property type="evidence" value="ECO:0007669"/>
    <property type="project" value="TreeGrafter"/>
</dbReference>
<evidence type="ECO:0000313" key="8">
    <source>
        <dbReference type="EMBL" id="RHY04462.1"/>
    </source>
</evidence>
<evidence type="ECO:0000256" key="4">
    <source>
        <dbReference type="PROSITE-ProRule" id="PRU00782"/>
    </source>
</evidence>
<evidence type="ECO:0000256" key="1">
    <source>
        <dbReference type="ARBA" id="ARBA00022741"/>
    </source>
</evidence>
<dbReference type="GO" id="GO:0005737">
    <property type="term" value="C:cytoplasm"/>
    <property type="evidence" value="ECO:0007669"/>
    <property type="project" value="TreeGrafter"/>
</dbReference>
<evidence type="ECO:0000256" key="5">
    <source>
        <dbReference type="SAM" id="Coils"/>
    </source>
</evidence>
<dbReference type="SUPFAM" id="SSF52540">
    <property type="entry name" value="P-loop containing nucleoside triphosphate hydrolases"/>
    <property type="match status" value="1"/>
</dbReference>
<dbReference type="PANTHER" id="PTHR13140">
    <property type="entry name" value="MYOSIN"/>
    <property type="match status" value="1"/>
</dbReference>
<keyword evidence="4" id="KW-0505">Motor protein</keyword>
<feature type="domain" description="Myosin motor" evidence="7">
    <location>
        <begin position="1"/>
        <end position="107"/>
    </location>
</feature>
<evidence type="ECO:0000256" key="3">
    <source>
        <dbReference type="ARBA" id="ARBA00023203"/>
    </source>
</evidence>
<dbReference type="GO" id="GO:0016459">
    <property type="term" value="C:myosin complex"/>
    <property type="evidence" value="ECO:0007669"/>
    <property type="project" value="UniProtKB-KW"/>
</dbReference>
<dbReference type="VEuPathDB" id="FungiDB:H257_13959"/>
<keyword evidence="3 4" id="KW-0009">Actin-binding</keyword>
<dbReference type="Pfam" id="PF00063">
    <property type="entry name" value="Myosin_head"/>
    <property type="match status" value="2"/>
</dbReference>
<dbReference type="GO" id="GO:0016020">
    <property type="term" value="C:membrane"/>
    <property type="evidence" value="ECO:0007669"/>
    <property type="project" value="TreeGrafter"/>
</dbReference>
<comment type="similarity">
    <text evidence="4">Belongs to the TRAFAC class myosin-kinesin ATPase superfamily. Myosin family.</text>
</comment>
<evidence type="ECO:0000256" key="2">
    <source>
        <dbReference type="ARBA" id="ARBA00022840"/>
    </source>
</evidence>
<dbReference type="InterPro" id="IPR001609">
    <property type="entry name" value="Myosin_head_motor_dom-like"/>
</dbReference>
<dbReference type="PRINTS" id="PR00193">
    <property type="entry name" value="MYOSINHEAVY"/>
</dbReference>
<dbReference type="InterPro" id="IPR027417">
    <property type="entry name" value="P-loop_NTPase"/>
</dbReference>
<feature type="compositionally biased region" description="Polar residues" evidence="6">
    <location>
        <begin position="543"/>
        <end position="561"/>
    </location>
</feature>
<evidence type="ECO:0000256" key="6">
    <source>
        <dbReference type="SAM" id="MobiDB-lite"/>
    </source>
</evidence>